<dbReference type="GeneID" id="36396385"/>
<dbReference type="RefSeq" id="XP_024581377.1">
    <property type="nucleotide sequence ID" value="XM_024715706.1"/>
</dbReference>
<evidence type="ECO:0000313" key="1">
    <source>
        <dbReference type="EMBL" id="CEG45008.1"/>
    </source>
</evidence>
<dbReference type="Proteomes" id="UP000054928">
    <property type="component" value="Unassembled WGS sequence"/>
</dbReference>
<protein>
    <submittedName>
        <fullName evidence="1">Uncharacterized protein</fullName>
    </submittedName>
</protein>
<name>A0A0P1AT58_PLAHL</name>
<dbReference type="AlphaFoldDB" id="A0A0P1AT58"/>
<keyword evidence="2" id="KW-1185">Reference proteome</keyword>
<dbReference type="EMBL" id="CCYD01001336">
    <property type="protein sequence ID" value="CEG45008.1"/>
    <property type="molecule type" value="Genomic_DNA"/>
</dbReference>
<evidence type="ECO:0000313" key="2">
    <source>
        <dbReference type="Proteomes" id="UP000054928"/>
    </source>
</evidence>
<proteinExistence type="predicted"/>
<organism evidence="1 2">
    <name type="scientific">Plasmopara halstedii</name>
    <name type="common">Downy mildew of sunflower</name>
    <dbReference type="NCBI Taxonomy" id="4781"/>
    <lineage>
        <taxon>Eukaryota</taxon>
        <taxon>Sar</taxon>
        <taxon>Stramenopiles</taxon>
        <taxon>Oomycota</taxon>
        <taxon>Peronosporomycetes</taxon>
        <taxon>Peronosporales</taxon>
        <taxon>Peronosporaceae</taxon>
        <taxon>Plasmopara</taxon>
    </lineage>
</organism>
<sequence>MAHASMERYEHNLLAHLKQLLKTKTFSMQRVATSLLIVLRAPTAASSKVQHPRPASHEPTPVKAFSEVELLTRLYLTYVRVARSILISNTVFSRSSQRSSDWD</sequence>
<reference evidence="2" key="1">
    <citation type="submission" date="2014-09" db="EMBL/GenBank/DDBJ databases">
        <authorList>
            <person name="Sharma Rahul"/>
            <person name="Thines Marco"/>
        </authorList>
    </citation>
    <scope>NUCLEOTIDE SEQUENCE [LARGE SCALE GENOMIC DNA]</scope>
</reference>
<accession>A0A0P1AT58</accession>